<dbReference type="STRING" id="1447883.A0A2B7Z3Q5"/>
<dbReference type="InterPro" id="IPR008936">
    <property type="entry name" value="Rho_GTPase_activation_prot"/>
</dbReference>
<gene>
    <name evidence="2" type="ORF">AJ80_00707</name>
</gene>
<comment type="caution">
    <text evidence="2">The sequence shown here is derived from an EMBL/GenBank/DDBJ whole genome shotgun (WGS) entry which is preliminary data.</text>
</comment>
<feature type="compositionally biased region" description="Low complexity" evidence="1">
    <location>
        <begin position="245"/>
        <end position="254"/>
    </location>
</feature>
<sequence>MGPPPPTPPENPEQNHHHHHHRPERPAENRNKGGTKTMRLTEALRYLSRFYAKDRKSVKHKRSRSDVELAREAPTTNDNNGPTSQAAQGDGDNNASTAVVGAVQVQPEQEDMELASCLLAQASTNMDRGSVRRYSDEVLEVAKRSRQVGEEIGVHAGDENYDRLQLDGGSERDRGGKDIPGGFVYVGEGQKRGKEGAVASCTQHNGSAQAAGVAPGNLVERQFSNTTLLSEKSSVTVNHDPSKHSASPITVIPSPSIVSSNPFSDRHGFLQSSEDLGSLSVPKTNLRNRSRGDLLSAEDALGNASEAASSTRVSSGVSSAQGSSRKTSRSSDNLSRLILETPATARRELIRSQAFERFKASAAALGLEVLEPSRGNFPNSEVPTFLSKDKQEKGDQSSRLLGRIRSAKSSFSMRHKSSVRRTVRRIKSMANLSVQYSVGSLKDKTLEDLARLGGHSYLKLPYDYAPTRLKLPTCIASTSLYLMRFGPAVPDLYSVMGNEAAVAELYSHYAGQVLTAESTKGSIDSTTRGTELPDGKLRPSTASMNRTEFTHVVSTVFRHFLHGLPGGILGSKYLYRVLKDIYGHKFSRSGVARDPGRDEYLPDTPPSTAAKIRLTALAIIAMSSEMQLELICVVFGLLSLTADEWTRLTRSHSGSASNSSNEGYRRRIFVTDAEFLGDVFGGLLTDPKSFGQTFITGHTLLDGEVSTTDVATMLVELWKEVCQHLRAWEVFGVLRK</sequence>
<reference evidence="2 3" key="1">
    <citation type="submission" date="2017-10" db="EMBL/GenBank/DDBJ databases">
        <title>Comparative genomics in systemic dimorphic fungi from Ajellomycetaceae.</title>
        <authorList>
            <person name="Munoz J.F."/>
            <person name="Mcewen J.G."/>
            <person name="Clay O.K."/>
            <person name="Cuomo C.A."/>
        </authorList>
    </citation>
    <scope>NUCLEOTIDE SEQUENCE [LARGE SCALE GENOMIC DNA]</scope>
    <source>
        <strain evidence="2 3">UAMH7299</strain>
    </source>
</reference>
<dbReference type="AlphaFoldDB" id="A0A2B7Z3Q5"/>
<feature type="region of interest" description="Disordered" evidence="1">
    <location>
        <begin position="303"/>
        <end position="335"/>
    </location>
</feature>
<evidence type="ECO:0000313" key="2">
    <source>
        <dbReference type="EMBL" id="PGH27692.1"/>
    </source>
</evidence>
<evidence type="ECO:0000313" key="3">
    <source>
        <dbReference type="Proteomes" id="UP000224634"/>
    </source>
</evidence>
<feature type="region of interest" description="Disordered" evidence="1">
    <location>
        <begin position="520"/>
        <end position="541"/>
    </location>
</feature>
<feature type="compositionally biased region" description="Low complexity" evidence="1">
    <location>
        <begin position="307"/>
        <end position="324"/>
    </location>
</feature>
<feature type="region of interest" description="Disordered" evidence="1">
    <location>
        <begin position="234"/>
        <end position="254"/>
    </location>
</feature>
<dbReference type="Gene3D" id="1.10.555.10">
    <property type="entry name" value="Rho GTPase activation protein"/>
    <property type="match status" value="1"/>
</dbReference>
<feature type="region of interest" description="Disordered" evidence="1">
    <location>
        <begin position="1"/>
        <end position="97"/>
    </location>
</feature>
<keyword evidence="3" id="KW-1185">Reference proteome</keyword>
<evidence type="ECO:0000256" key="1">
    <source>
        <dbReference type="SAM" id="MobiDB-lite"/>
    </source>
</evidence>
<accession>A0A2B7Z3Q5</accession>
<dbReference type="OrthoDB" id="9994905at2759"/>
<feature type="compositionally biased region" description="Polar residues" evidence="1">
    <location>
        <begin position="74"/>
        <end position="97"/>
    </location>
</feature>
<dbReference type="Proteomes" id="UP000224634">
    <property type="component" value="Unassembled WGS sequence"/>
</dbReference>
<organism evidence="2 3">
    <name type="scientific">Polytolypa hystricis (strain UAMH7299)</name>
    <dbReference type="NCBI Taxonomy" id="1447883"/>
    <lineage>
        <taxon>Eukaryota</taxon>
        <taxon>Fungi</taxon>
        <taxon>Dikarya</taxon>
        <taxon>Ascomycota</taxon>
        <taxon>Pezizomycotina</taxon>
        <taxon>Eurotiomycetes</taxon>
        <taxon>Eurotiomycetidae</taxon>
        <taxon>Onygenales</taxon>
        <taxon>Onygenales incertae sedis</taxon>
        <taxon>Polytolypa</taxon>
    </lineage>
</organism>
<name>A0A2B7Z3Q5_POLH7</name>
<protein>
    <recommendedName>
        <fullName evidence="4">Rho-GAP domain-containing protein</fullName>
    </recommendedName>
</protein>
<dbReference type="EMBL" id="PDNA01000005">
    <property type="protein sequence ID" value="PGH27692.1"/>
    <property type="molecule type" value="Genomic_DNA"/>
</dbReference>
<feature type="compositionally biased region" description="Pro residues" evidence="1">
    <location>
        <begin position="1"/>
        <end position="11"/>
    </location>
</feature>
<evidence type="ECO:0008006" key="4">
    <source>
        <dbReference type="Google" id="ProtNLM"/>
    </source>
</evidence>
<feature type="compositionally biased region" description="Polar residues" evidence="1">
    <location>
        <begin position="520"/>
        <end position="529"/>
    </location>
</feature>
<proteinExistence type="predicted"/>